<dbReference type="CDD" id="cd11386">
    <property type="entry name" value="MCP_signal"/>
    <property type="match status" value="1"/>
</dbReference>
<keyword evidence="7 9" id="KW-0807">Transducer</keyword>
<dbReference type="FunFam" id="1.10.287.950:FF:000001">
    <property type="entry name" value="Methyl-accepting chemotaxis sensory transducer"/>
    <property type="match status" value="1"/>
</dbReference>
<evidence type="ECO:0000313" key="13">
    <source>
        <dbReference type="EMBL" id="OXY82466.1"/>
    </source>
</evidence>
<evidence type="ECO:0000256" key="4">
    <source>
        <dbReference type="ARBA" id="ARBA00022692"/>
    </source>
</evidence>
<dbReference type="PANTHER" id="PTHR32089:SF112">
    <property type="entry name" value="LYSOZYME-LIKE PROTEIN-RELATED"/>
    <property type="match status" value="1"/>
</dbReference>
<keyword evidence="14" id="KW-1185">Reference proteome</keyword>
<keyword evidence="4 10" id="KW-0812">Transmembrane</keyword>
<feature type="domain" description="Methyl-accepting transducer" evidence="11">
    <location>
        <begin position="372"/>
        <end position="608"/>
    </location>
</feature>
<dbReference type="PRINTS" id="PR00260">
    <property type="entry name" value="CHEMTRNSDUCR"/>
</dbReference>
<evidence type="ECO:0000256" key="10">
    <source>
        <dbReference type="SAM" id="Phobius"/>
    </source>
</evidence>
<dbReference type="OrthoDB" id="2489132at2"/>
<dbReference type="GO" id="GO:0006935">
    <property type="term" value="P:chemotaxis"/>
    <property type="evidence" value="ECO:0007669"/>
    <property type="project" value="UniProtKB-KW"/>
</dbReference>
<evidence type="ECO:0000256" key="6">
    <source>
        <dbReference type="ARBA" id="ARBA00023136"/>
    </source>
</evidence>
<comment type="similarity">
    <text evidence="8">Belongs to the methyl-accepting chemotaxis (MCP) protein family.</text>
</comment>
<comment type="subcellular location">
    <subcellularLocation>
        <location evidence="1">Cell membrane</location>
        <topology evidence="1">Multi-pass membrane protein</topology>
    </subcellularLocation>
</comment>
<dbReference type="PROSITE" id="PS50885">
    <property type="entry name" value="HAMP"/>
    <property type="match status" value="1"/>
</dbReference>
<dbReference type="InterPro" id="IPR003660">
    <property type="entry name" value="HAMP_dom"/>
</dbReference>
<evidence type="ECO:0000256" key="9">
    <source>
        <dbReference type="PROSITE-ProRule" id="PRU00284"/>
    </source>
</evidence>
<dbReference type="SUPFAM" id="SSF58104">
    <property type="entry name" value="Methyl-accepting chemotaxis protein (MCP) signaling domain"/>
    <property type="match status" value="1"/>
</dbReference>
<organism evidence="13 14">
    <name type="scientific">Oceanimonas doudoroffii</name>
    <dbReference type="NCBI Taxonomy" id="84158"/>
    <lineage>
        <taxon>Bacteria</taxon>
        <taxon>Pseudomonadati</taxon>
        <taxon>Pseudomonadota</taxon>
        <taxon>Gammaproteobacteria</taxon>
        <taxon>Aeromonadales</taxon>
        <taxon>Aeromonadaceae</taxon>
        <taxon>Oceanimonas</taxon>
    </lineage>
</organism>
<evidence type="ECO:0000256" key="1">
    <source>
        <dbReference type="ARBA" id="ARBA00004651"/>
    </source>
</evidence>
<evidence type="ECO:0000259" key="11">
    <source>
        <dbReference type="PROSITE" id="PS50111"/>
    </source>
</evidence>
<keyword evidence="6 10" id="KW-0472">Membrane</keyword>
<dbReference type="Pfam" id="PF00672">
    <property type="entry name" value="HAMP"/>
    <property type="match status" value="1"/>
</dbReference>
<dbReference type="PROSITE" id="PS50111">
    <property type="entry name" value="CHEMOTAXIS_TRANSDUC_2"/>
    <property type="match status" value="1"/>
</dbReference>
<evidence type="ECO:0000256" key="2">
    <source>
        <dbReference type="ARBA" id="ARBA00022475"/>
    </source>
</evidence>
<evidence type="ECO:0000259" key="12">
    <source>
        <dbReference type="PROSITE" id="PS50885"/>
    </source>
</evidence>
<reference evidence="13 14" key="1">
    <citation type="submission" date="2017-08" db="EMBL/GenBank/DDBJ databases">
        <title>A Genome Sequence of Oceanimonas doudoroffii ATCC 27123T.</title>
        <authorList>
            <person name="Brennan M.A."/>
            <person name="Maclea K.S."/>
            <person name="Mcclelland W.D."/>
            <person name="Trachtenberg A.M."/>
        </authorList>
    </citation>
    <scope>NUCLEOTIDE SEQUENCE [LARGE SCALE GENOMIC DNA]</scope>
    <source>
        <strain evidence="13 14">ATCC 27123</strain>
    </source>
</reference>
<proteinExistence type="inferred from homology"/>
<accession>A0A233RGF2</accession>
<dbReference type="RefSeq" id="WP_094199247.1">
    <property type="nucleotide sequence ID" value="NZ_NBIM01000001.1"/>
</dbReference>
<dbReference type="Proteomes" id="UP000242757">
    <property type="component" value="Unassembled WGS sequence"/>
</dbReference>
<evidence type="ECO:0000256" key="5">
    <source>
        <dbReference type="ARBA" id="ARBA00022989"/>
    </source>
</evidence>
<dbReference type="AlphaFoldDB" id="A0A233RGF2"/>
<dbReference type="GO" id="GO:0004888">
    <property type="term" value="F:transmembrane signaling receptor activity"/>
    <property type="evidence" value="ECO:0007669"/>
    <property type="project" value="InterPro"/>
</dbReference>
<dbReference type="CDD" id="cd12912">
    <property type="entry name" value="PDC2_MCP_like"/>
    <property type="match status" value="1"/>
</dbReference>
<dbReference type="Pfam" id="PF02743">
    <property type="entry name" value="dCache_1"/>
    <property type="match status" value="1"/>
</dbReference>
<gene>
    <name evidence="13" type="ORF">B6S08_02750</name>
</gene>
<keyword evidence="3" id="KW-0145">Chemotaxis</keyword>
<name>A0A233RGF2_9GAMM</name>
<dbReference type="SMART" id="SM00283">
    <property type="entry name" value="MA"/>
    <property type="match status" value="1"/>
</dbReference>
<dbReference type="PANTHER" id="PTHR32089">
    <property type="entry name" value="METHYL-ACCEPTING CHEMOTAXIS PROTEIN MCPB"/>
    <property type="match status" value="1"/>
</dbReference>
<dbReference type="Pfam" id="PF00015">
    <property type="entry name" value="MCPsignal"/>
    <property type="match status" value="1"/>
</dbReference>
<dbReference type="SMART" id="SM00304">
    <property type="entry name" value="HAMP"/>
    <property type="match status" value="1"/>
</dbReference>
<dbReference type="InterPro" id="IPR004089">
    <property type="entry name" value="MCPsignal_dom"/>
</dbReference>
<dbReference type="InterPro" id="IPR004090">
    <property type="entry name" value="Chemotax_Me-accpt_rcpt"/>
</dbReference>
<comment type="caution">
    <text evidence="13">The sequence shown here is derived from an EMBL/GenBank/DDBJ whole genome shotgun (WGS) entry which is preliminary data.</text>
</comment>
<dbReference type="InterPro" id="IPR033479">
    <property type="entry name" value="dCache_1"/>
</dbReference>
<evidence type="ECO:0000256" key="3">
    <source>
        <dbReference type="ARBA" id="ARBA00022500"/>
    </source>
</evidence>
<protein>
    <submittedName>
        <fullName evidence="13">Chemotaxis protein</fullName>
    </submittedName>
</protein>
<keyword evidence="5 10" id="KW-1133">Transmembrane helix</keyword>
<dbReference type="Gene3D" id="3.30.450.20">
    <property type="entry name" value="PAS domain"/>
    <property type="match status" value="1"/>
</dbReference>
<evidence type="ECO:0000256" key="8">
    <source>
        <dbReference type="ARBA" id="ARBA00029447"/>
    </source>
</evidence>
<evidence type="ECO:0000256" key="7">
    <source>
        <dbReference type="ARBA" id="ARBA00023224"/>
    </source>
</evidence>
<dbReference type="Gene3D" id="1.10.287.950">
    <property type="entry name" value="Methyl-accepting chemotaxis protein"/>
    <property type="match status" value="1"/>
</dbReference>
<feature type="transmembrane region" description="Helical" evidence="10">
    <location>
        <begin position="290"/>
        <end position="312"/>
    </location>
</feature>
<dbReference type="CDD" id="cd06225">
    <property type="entry name" value="HAMP"/>
    <property type="match status" value="1"/>
</dbReference>
<sequence>MHKFKLTTILIAFVALSLALLTLVSTLINVNRFSGLYYGQTETEYLPNSVGRVAEQVRAELLPAMLLSDSLADNGLVHDWMREGENASPMHGRVLHYFNEQRAQTGASTLFWVSGESNTYYTDAGVFKHISPSDPLDRWYYDFINGDAQRVLNLDPDERTGKLTLFVNSVVEIDGRRVGAAGMGQDVSAIVELVANYSLGDNGYLFLVDGNGVINAHPDSSLVGKAVNGLDGFSPVNTLLAGNHSGFEFNQADFAGEQVYLAAQEVRDTGLRLVAVLPAAEISGAINEAISSSVVVSVLLALAFIVITVLFARALGRAIRRVGDDLLAMSGDGGDLTKRLDDSHNNELGHLARGFNAIIGKIRALVAEIQHTETAMKTGIEQLAQLADDTFKATEVQRGQTEQVATAITEMGQTVTEVSGIAQRTASDTEAAVGEANHTNQNMALTTETMAQLNRVMSDIENTINDFAGQADAINSVVEVINAISEQTNLLALNAAIEAARAGEQGRGFAVVADEVRNLAKRTQASTQEISEQIARLQQTARQSTAAIREGTDNSRRVAESTEQSAQALASIQQRFEAISSGSHQVAAATEEQGAVADHINQSAHVISDSAAGIHSNAEQQLAAISQLQQRAEHLRSLVGQFRV</sequence>
<dbReference type="EMBL" id="NBIM01000001">
    <property type="protein sequence ID" value="OXY82466.1"/>
    <property type="molecule type" value="Genomic_DNA"/>
</dbReference>
<feature type="domain" description="HAMP" evidence="12">
    <location>
        <begin position="313"/>
        <end position="367"/>
    </location>
</feature>
<keyword evidence="2" id="KW-1003">Cell membrane</keyword>
<evidence type="ECO:0000313" key="14">
    <source>
        <dbReference type="Proteomes" id="UP000242757"/>
    </source>
</evidence>
<dbReference type="GO" id="GO:0007165">
    <property type="term" value="P:signal transduction"/>
    <property type="evidence" value="ECO:0007669"/>
    <property type="project" value="UniProtKB-KW"/>
</dbReference>
<dbReference type="GO" id="GO:0005886">
    <property type="term" value="C:plasma membrane"/>
    <property type="evidence" value="ECO:0007669"/>
    <property type="project" value="UniProtKB-SubCell"/>
</dbReference>